<evidence type="ECO:0000313" key="6">
    <source>
        <dbReference type="EMBL" id="VAW14011.1"/>
    </source>
</evidence>
<dbReference type="PROSITE" id="PS51683">
    <property type="entry name" value="SAM_OMT_II"/>
    <property type="match status" value="1"/>
</dbReference>
<reference evidence="6" key="1">
    <citation type="submission" date="2018-06" db="EMBL/GenBank/DDBJ databases">
        <authorList>
            <person name="Zhirakovskaya E."/>
        </authorList>
    </citation>
    <scope>NUCLEOTIDE SEQUENCE</scope>
</reference>
<evidence type="ECO:0000259" key="4">
    <source>
        <dbReference type="Pfam" id="PF00891"/>
    </source>
</evidence>
<dbReference type="GO" id="GO:0008171">
    <property type="term" value="F:O-methyltransferase activity"/>
    <property type="evidence" value="ECO:0007669"/>
    <property type="project" value="InterPro"/>
</dbReference>
<proteinExistence type="predicted"/>
<dbReference type="CDD" id="cd02440">
    <property type="entry name" value="AdoMet_MTases"/>
    <property type="match status" value="1"/>
</dbReference>
<dbReference type="PIRSF" id="PIRSF005739">
    <property type="entry name" value="O-mtase"/>
    <property type="match status" value="1"/>
</dbReference>
<name>A0A3B0T5I4_9ZZZZ</name>
<dbReference type="PANTHER" id="PTHR11746">
    <property type="entry name" value="O-METHYLTRANSFERASE"/>
    <property type="match status" value="1"/>
</dbReference>
<dbReference type="Pfam" id="PF08100">
    <property type="entry name" value="Dimerisation"/>
    <property type="match status" value="1"/>
</dbReference>
<evidence type="ECO:0008006" key="7">
    <source>
        <dbReference type="Google" id="ProtNLM"/>
    </source>
</evidence>
<keyword evidence="1" id="KW-0489">Methyltransferase</keyword>
<dbReference type="GO" id="GO:0046983">
    <property type="term" value="F:protein dimerization activity"/>
    <property type="evidence" value="ECO:0007669"/>
    <property type="project" value="InterPro"/>
</dbReference>
<keyword evidence="2" id="KW-0808">Transferase</keyword>
<dbReference type="EMBL" id="UOEP01000030">
    <property type="protein sequence ID" value="VAW14011.1"/>
    <property type="molecule type" value="Genomic_DNA"/>
</dbReference>
<dbReference type="SUPFAM" id="SSF46785">
    <property type="entry name" value="Winged helix' DNA-binding domain"/>
    <property type="match status" value="1"/>
</dbReference>
<dbReference type="GO" id="GO:0032259">
    <property type="term" value="P:methylation"/>
    <property type="evidence" value="ECO:0007669"/>
    <property type="project" value="UniProtKB-KW"/>
</dbReference>
<evidence type="ECO:0000259" key="5">
    <source>
        <dbReference type="Pfam" id="PF08100"/>
    </source>
</evidence>
<dbReference type="Gene3D" id="3.40.50.150">
    <property type="entry name" value="Vaccinia Virus protein VP39"/>
    <property type="match status" value="1"/>
</dbReference>
<dbReference type="InterPro" id="IPR001077">
    <property type="entry name" value="COMT_C"/>
</dbReference>
<dbReference type="InterPro" id="IPR012967">
    <property type="entry name" value="COMT_dimerisation"/>
</dbReference>
<dbReference type="InterPro" id="IPR036390">
    <property type="entry name" value="WH_DNA-bd_sf"/>
</dbReference>
<sequence>MKNTGKLEQSHLFQYIHGYRFTQLIYVAAELKIADFLKDGPKDSCYLAAKTNTHEPSLYRVLRALTSIQVFKESEQGFELTDLSQFLISDSPNSLRVLAVMRGEEVNWKPWGELLYAVKTGNNPFQEVFGMDLFEYYETHPSSGQTFNEGMNITTQHDIQTILDQYDFSYAKTIVEIGGGLGRLLFSILAKYPNKNGILYDLPHVVKDAYTLRAQFQIGNRCGIVGGEFFSTVPNGGDVYLLKRIIHDWDDKRASKILRNCHQVMKDQGKIVVFETMVQDDYDNPEGKVNDTHMMMVTPGGKERTREEFSKLFQSAGFLLTQVTPIGKGLYAGLYAIEGILQ</sequence>
<evidence type="ECO:0000256" key="2">
    <source>
        <dbReference type="ARBA" id="ARBA00022679"/>
    </source>
</evidence>
<evidence type="ECO:0000256" key="1">
    <source>
        <dbReference type="ARBA" id="ARBA00022603"/>
    </source>
</evidence>
<organism evidence="6">
    <name type="scientific">hydrothermal vent metagenome</name>
    <dbReference type="NCBI Taxonomy" id="652676"/>
    <lineage>
        <taxon>unclassified sequences</taxon>
        <taxon>metagenomes</taxon>
        <taxon>ecological metagenomes</taxon>
    </lineage>
</organism>
<feature type="domain" description="O-methyltransferase dimerisation" evidence="5">
    <location>
        <begin position="13"/>
        <end position="89"/>
    </location>
</feature>
<dbReference type="InterPro" id="IPR016461">
    <property type="entry name" value="COMT-like"/>
</dbReference>
<dbReference type="InterPro" id="IPR036388">
    <property type="entry name" value="WH-like_DNA-bd_sf"/>
</dbReference>
<accession>A0A3B0T5I4</accession>
<dbReference type="AlphaFoldDB" id="A0A3B0T5I4"/>
<dbReference type="InterPro" id="IPR029063">
    <property type="entry name" value="SAM-dependent_MTases_sf"/>
</dbReference>
<dbReference type="SUPFAM" id="SSF53335">
    <property type="entry name" value="S-adenosyl-L-methionine-dependent methyltransferases"/>
    <property type="match status" value="1"/>
</dbReference>
<gene>
    <name evidence="6" type="ORF">MNBD_BACTEROID01-138</name>
</gene>
<dbReference type="Gene3D" id="1.10.287.1350">
    <property type="match status" value="1"/>
</dbReference>
<dbReference type="Pfam" id="PF00891">
    <property type="entry name" value="Methyltransf_2"/>
    <property type="match status" value="1"/>
</dbReference>
<protein>
    <recommendedName>
        <fullName evidence="7">Methyltransferase</fullName>
    </recommendedName>
</protein>
<evidence type="ECO:0000256" key="3">
    <source>
        <dbReference type="ARBA" id="ARBA00022691"/>
    </source>
</evidence>
<feature type="domain" description="O-methyltransferase C-terminal" evidence="4">
    <location>
        <begin position="111"/>
        <end position="318"/>
    </location>
</feature>
<dbReference type="Gene3D" id="1.10.10.10">
    <property type="entry name" value="Winged helix-like DNA-binding domain superfamily/Winged helix DNA-binding domain"/>
    <property type="match status" value="1"/>
</dbReference>
<keyword evidence="3" id="KW-0949">S-adenosyl-L-methionine</keyword>